<organism evidence="2 6">
    <name type="scientific">Puccinia graminis f. sp. tritici</name>
    <dbReference type="NCBI Taxonomy" id="56615"/>
    <lineage>
        <taxon>Eukaryota</taxon>
        <taxon>Fungi</taxon>
        <taxon>Dikarya</taxon>
        <taxon>Basidiomycota</taxon>
        <taxon>Pucciniomycotina</taxon>
        <taxon>Pucciniomycetes</taxon>
        <taxon>Pucciniales</taxon>
        <taxon>Pucciniaceae</taxon>
        <taxon>Puccinia</taxon>
    </lineage>
</organism>
<proteinExistence type="predicted"/>
<protein>
    <submittedName>
        <fullName evidence="2">Uncharacterized protein</fullName>
    </submittedName>
</protein>
<dbReference type="Proteomes" id="UP000325313">
    <property type="component" value="Unassembled WGS sequence"/>
</dbReference>
<dbReference type="EMBL" id="VDEP01000059">
    <property type="protein sequence ID" value="KAA1134461.1"/>
    <property type="molecule type" value="Genomic_DNA"/>
</dbReference>
<reference evidence="5 6" key="1">
    <citation type="submission" date="2019-05" db="EMBL/GenBank/DDBJ databases">
        <title>Emergence of the Ug99 lineage of the wheat stem rust pathogen through somatic hybridization.</title>
        <authorList>
            <person name="Li F."/>
            <person name="Upadhyaya N.M."/>
            <person name="Sperschneider J."/>
            <person name="Matny O."/>
            <person name="Nguyen-Phuc H."/>
            <person name="Mago R."/>
            <person name="Raley C."/>
            <person name="Miller M.E."/>
            <person name="Silverstein K.A.T."/>
            <person name="Henningsen E."/>
            <person name="Hirsch C.D."/>
            <person name="Visser B."/>
            <person name="Pretorius Z.A."/>
            <person name="Steffenson B.J."/>
            <person name="Schwessinger B."/>
            <person name="Dodds P.N."/>
            <person name="Figueroa M."/>
        </authorList>
    </citation>
    <scope>NUCLEOTIDE SEQUENCE [LARGE SCALE GENOMIC DNA]</scope>
    <source>
        <strain evidence="3">21-0</strain>
        <strain evidence="2 6">Ug99</strain>
    </source>
</reference>
<dbReference type="Proteomes" id="UP000324748">
    <property type="component" value="Unassembled WGS sequence"/>
</dbReference>
<feature type="chain" id="PRO_5036136965" evidence="1">
    <location>
        <begin position="20"/>
        <end position="68"/>
    </location>
</feature>
<keyword evidence="5" id="KW-1185">Reference proteome</keyword>
<evidence type="ECO:0000313" key="6">
    <source>
        <dbReference type="Proteomes" id="UP000325313"/>
    </source>
</evidence>
<evidence type="ECO:0000313" key="2">
    <source>
        <dbReference type="EMBL" id="KAA1063884.1"/>
    </source>
</evidence>
<feature type="signal peptide" evidence="1">
    <location>
        <begin position="1"/>
        <end position="19"/>
    </location>
</feature>
<evidence type="ECO:0000313" key="3">
    <source>
        <dbReference type="EMBL" id="KAA1099988.1"/>
    </source>
</evidence>
<dbReference type="EMBL" id="VSWC01000054">
    <property type="protein sequence ID" value="KAA1099988.1"/>
    <property type="molecule type" value="Genomic_DNA"/>
</dbReference>
<gene>
    <name evidence="3" type="ORF">PGT21_027339</name>
    <name evidence="4" type="ORF">PGTUg99_001003</name>
    <name evidence="2" type="ORF">PGTUg99_009600</name>
</gene>
<dbReference type="EMBL" id="VDEP01000519">
    <property type="protein sequence ID" value="KAA1063884.1"/>
    <property type="molecule type" value="Genomic_DNA"/>
</dbReference>
<name>A0A5B0LK92_PUCGR</name>
<accession>A0A5B0LK92</accession>
<evidence type="ECO:0000313" key="5">
    <source>
        <dbReference type="Proteomes" id="UP000324748"/>
    </source>
</evidence>
<comment type="caution">
    <text evidence="2">The sequence shown here is derived from an EMBL/GenBank/DDBJ whole genome shotgun (WGS) entry which is preliminary data.</text>
</comment>
<evidence type="ECO:0000256" key="1">
    <source>
        <dbReference type="SAM" id="SignalP"/>
    </source>
</evidence>
<sequence length="68" mass="7777">MASSARLSLSLVLHPLSLPAFQTTFSPEKHFKIILTLQSTDSHTNQRFLKDNLEILSITVQKFQIHTR</sequence>
<keyword evidence="1" id="KW-0732">Signal</keyword>
<dbReference type="AlphaFoldDB" id="A0A5B0LK92"/>
<evidence type="ECO:0000313" key="4">
    <source>
        <dbReference type="EMBL" id="KAA1134461.1"/>
    </source>
</evidence>